<sequence>MRLPVLPLLLVASLLPAQTAAKTPKPAPGKPAPKAAPAKPTPESEAARTALRQTLEAVDAGWFGQPYQGVSSVELQGTLGIALSGAAVNQKVDSLSQGQVQGNSQGGQANLRVKSTYFANGDFKTDLAGDFGNLLYTRRGNRGFLYSKDQNAYTTKVDLPPSDAPTTFLAWFRQTLNDIKAVYIDAPTFKASLGGEETMEGRAVQRLLFNAPTAGWDAKKREQSMAQSLGFWKRGKLEVMVDKTTKQPLRLDFRNDEQGVQTRMDFSYGSGGRLQSVNISNSSRGFEGPGWLRVGYGGDGRMANVAGELASQDKKVSFAMDLAWSKTRTAADIAAIPPAGATKRGPVEMETQLLVGLAAKIFDLQRAGLNLRAVAVGGK</sequence>
<reference evidence="3" key="1">
    <citation type="submission" date="2020-10" db="EMBL/GenBank/DDBJ databases">
        <title>Connecting structure to function with the recovery of over 1000 high-quality activated sludge metagenome-assembled genomes encoding full-length rRNA genes using long-read sequencing.</title>
        <authorList>
            <person name="Singleton C.M."/>
            <person name="Petriglieri F."/>
            <person name="Kristensen J.M."/>
            <person name="Kirkegaard R.H."/>
            <person name="Michaelsen T.Y."/>
            <person name="Andersen M.H."/>
            <person name="Karst S.M."/>
            <person name="Dueholm M.S."/>
            <person name="Nielsen P.H."/>
            <person name="Albertsen M."/>
        </authorList>
    </citation>
    <scope>NUCLEOTIDE SEQUENCE</scope>
    <source>
        <strain evidence="3">Skiv_18-Q3-R9-52_MAXAC.067</strain>
    </source>
</reference>
<proteinExistence type="predicted"/>
<accession>A0A9D7SJA8</accession>
<comment type="caution">
    <text evidence="3">The sequence shown here is derived from an EMBL/GenBank/DDBJ whole genome shotgun (WGS) entry which is preliminary data.</text>
</comment>
<evidence type="ECO:0000313" key="4">
    <source>
        <dbReference type="Proteomes" id="UP000886657"/>
    </source>
</evidence>
<evidence type="ECO:0000256" key="1">
    <source>
        <dbReference type="SAM" id="MobiDB-lite"/>
    </source>
</evidence>
<dbReference type="AlphaFoldDB" id="A0A9D7SJA8"/>
<feature type="chain" id="PRO_5038890783" evidence="2">
    <location>
        <begin position="22"/>
        <end position="379"/>
    </location>
</feature>
<evidence type="ECO:0000313" key="3">
    <source>
        <dbReference type="EMBL" id="MBK9797502.1"/>
    </source>
</evidence>
<gene>
    <name evidence="3" type="ORF">IPP58_13580</name>
</gene>
<feature type="signal peptide" evidence="2">
    <location>
        <begin position="1"/>
        <end position="21"/>
    </location>
</feature>
<keyword evidence="2" id="KW-0732">Signal</keyword>
<dbReference type="EMBL" id="JADKIO010000009">
    <property type="protein sequence ID" value="MBK9797502.1"/>
    <property type="molecule type" value="Genomic_DNA"/>
</dbReference>
<dbReference type="Proteomes" id="UP000886657">
    <property type="component" value="Unassembled WGS sequence"/>
</dbReference>
<organism evidence="3 4">
    <name type="scientific">Candidatus Geothrix skivensis</name>
    <dbReference type="NCBI Taxonomy" id="2954439"/>
    <lineage>
        <taxon>Bacteria</taxon>
        <taxon>Pseudomonadati</taxon>
        <taxon>Acidobacteriota</taxon>
        <taxon>Holophagae</taxon>
        <taxon>Holophagales</taxon>
        <taxon>Holophagaceae</taxon>
        <taxon>Geothrix</taxon>
    </lineage>
</organism>
<feature type="region of interest" description="Disordered" evidence="1">
    <location>
        <begin position="20"/>
        <end position="48"/>
    </location>
</feature>
<evidence type="ECO:0000256" key="2">
    <source>
        <dbReference type="SAM" id="SignalP"/>
    </source>
</evidence>
<protein>
    <submittedName>
        <fullName evidence="3">Uncharacterized protein</fullName>
    </submittedName>
</protein>
<name>A0A9D7SJA8_9BACT</name>